<organism evidence="2 3">
    <name type="scientific">Polyplosphaeria fusca</name>
    <dbReference type="NCBI Taxonomy" id="682080"/>
    <lineage>
        <taxon>Eukaryota</taxon>
        <taxon>Fungi</taxon>
        <taxon>Dikarya</taxon>
        <taxon>Ascomycota</taxon>
        <taxon>Pezizomycotina</taxon>
        <taxon>Dothideomycetes</taxon>
        <taxon>Pleosporomycetidae</taxon>
        <taxon>Pleosporales</taxon>
        <taxon>Tetraplosphaeriaceae</taxon>
        <taxon>Polyplosphaeria</taxon>
    </lineage>
</organism>
<dbReference type="Proteomes" id="UP000799444">
    <property type="component" value="Unassembled WGS sequence"/>
</dbReference>
<evidence type="ECO:0000313" key="2">
    <source>
        <dbReference type="EMBL" id="KAF2740819.1"/>
    </source>
</evidence>
<gene>
    <name evidence="2" type="ORF">EJ04DRAFT_548332</name>
</gene>
<sequence>MQPGPTDVIWTASHDHRNALSYTHTGTPSTCTPHPPKRRRPSRAPFTAVPAIPLDTLGANLSTHLPPEAAGGQAKCANRPCAGMSRLNRKRAIMGRGRRGCEGRILILRSRAMIEPTCGIPPRAIGAMSVHTSTQLCAVSTPTAAHPALAIGESSPTLAL</sequence>
<feature type="region of interest" description="Disordered" evidence="1">
    <location>
        <begin position="21"/>
        <end position="44"/>
    </location>
</feature>
<evidence type="ECO:0000313" key="3">
    <source>
        <dbReference type="Proteomes" id="UP000799444"/>
    </source>
</evidence>
<protein>
    <submittedName>
        <fullName evidence="2">Uncharacterized protein</fullName>
    </submittedName>
</protein>
<proteinExistence type="predicted"/>
<reference evidence="2" key="1">
    <citation type="journal article" date="2020" name="Stud. Mycol.">
        <title>101 Dothideomycetes genomes: a test case for predicting lifestyles and emergence of pathogens.</title>
        <authorList>
            <person name="Haridas S."/>
            <person name="Albert R."/>
            <person name="Binder M."/>
            <person name="Bloem J."/>
            <person name="Labutti K."/>
            <person name="Salamov A."/>
            <person name="Andreopoulos B."/>
            <person name="Baker S."/>
            <person name="Barry K."/>
            <person name="Bills G."/>
            <person name="Bluhm B."/>
            <person name="Cannon C."/>
            <person name="Castanera R."/>
            <person name="Culley D."/>
            <person name="Daum C."/>
            <person name="Ezra D."/>
            <person name="Gonzalez J."/>
            <person name="Henrissat B."/>
            <person name="Kuo A."/>
            <person name="Liang C."/>
            <person name="Lipzen A."/>
            <person name="Lutzoni F."/>
            <person name="Magnuson J."/>
            <person name="Mondo S."/>
            <person name="Nolan M."/>
            <person name="Ohm R."/>
            <person name="Pangilinan J."/>
            <person name="Park H.-J."/>
            <person name="Ramirez L."/>
            <person name="Alfaro M."/>
            <person name="Sun H."/>
            <person name="Tritt A."/>
            <person name="Yoshinaga Y."/>
            <person name="Zwiers L.-H."/>
            <person name="Turgeon B."/>
            <person name="Goodwin S."/>
            <person name="Spatafora J."/>
            <person name="Crous P."/>
            <person name="Grigoriev I."/>
        </authorList>
    </citation>
    <scope>NUCLEOTIDE SEQUENCE</scope>
    <source>
        <strain evidence="2">CBS 125425</strain>
    </source>
</reference>
<accession>A0A9P4V7E8</accession>
<evidence type="ECO:0000256" key="1">
    <source>
        <dbReference type="SAM" id="MobiDB-lite"/>
    </source>
</evidence>
<dbReference type="EMBL" id="ML996099">
    <property type="protein sequence ID" value="KAF2740819.1"/>
    <property type="molecule type" value="Genomic_DNA"/>
</dbReference>
<dbReference type="AlphaFoldDB" id="A0A9P4V7E8"/>
<feature type="compositionally biased region" description="Polar residues" evidence="1">
    <location>
        <begin position="21"/>
        <end position="32"/>
    </location>
</feature>
<keyword evidence="3" id="KW-1185">Reference proteome</keyword>
<comment type="caution">
    <text evidence="2">The sequence shown here is derived from an EMBL/GenBank/DDBJ whole genome shotgun (WGS) entry which is preliminary data.</text>
</comment>
<name>A0A9P4V7E8_9PLEO</name>